<keyword evidence="2" id="KW-0812">Transmembrane</keyword>
<dbReference type="EMBL" id="JBHSFI010000004">
    <property type="protein sequence ID" value="MFC4629221.1"/>
    <property type="molecule type" value="Genomic_DNA"/>
</dbReference>
<feature type="compositionally biased region" description="Basic residues" evidence="1">
    <location>
        <begin position="1"/>
        <end position="10"/>
    </location>
</feature>
<keyword evidence="4" id="KW-1185">Reference proteome</keyword>
<feature type="compositionally biased region" description="Basic residues" evidence="1">
    <location>
        <begin position="128"/>
        <end position="138"/>
    </location>
</feature>
<evidence type="ECO:0000313" key="3">
    <source>
        <dbReference type="EMBL" id="MFC4629221.1"/>
    </source>
</evidence>
<feature type="region of interest" description="Disordered" evidence="1">
    <location>
        <begin position="1"/>
        <end position="260"/>
    </location>
</feature>
<evidence type="ECO:0000256" key="2">
    <source>
        <dbReference type="SAM" id="Phobius"/>
    </source>
</evidence>
<keyword evidence="2" id="KW-1133">Transmembrane helix</keyword>
<feature type="compositionally biased region" description="Low complexity" evidence="1">
    <location>
        <begin position="12"/>
        <end position="68"/>
    </location>
</feature>
<proteinExistence type="predicted"/>
<keyword evidence="2" id="KW-0472">Membrane</keyword>
<feature type="compositionally biased region" description="Polar residues" evidence="1">
    <location>
        <begin position="164"/>
        <end position="174"/>
    </location>
</feature>
<organism evidence="3 4">
    <name type="scientific">Promicromonospora alba</name>
    <dbReference type="NCBI Taxonomy" id="1616110"/>
    <lineage>
        <taxon>Bacteria</taxon>
        <taxon>Bacillati</taxon>
        <taxon>Actinomycetota</taxon>
        <taxon>Actinomycetes</taxon>
        <taxon>Micrococcales</taxon>
        <taxon>Promicromonosporaceae</taxon>
        <taxon>Promicromonospora</taxon>
    </lineage>
</organism>
<feature type="transmembrane region" description="Helical" evidence="2">
    <location>
        <begin position="273"/>
        <end position="294"/>
    </location>
</feature>
<comment type="caution">
    <text evidence="3">The sequence shown here is derived from an EMBL/GenBank/DDBJ whole genome shotgun (WGS) entry which is preliminary data.</text>
</comment>
<reference evidence="4" key="1">
    <citation type="journal article" date="2019" name="Int. J. Syst. Evol. Microbiol.">
        <title>The Global Catalogue of Microorganisms (GCM) 10K type strain sequencing project: providing services to taxonomists for standard genome sequencing and annotation.</title>
        <authorList>
            <consortium name="The Broad Institute Genomics Platform"/>
            <consortium name="The Broad Institute Genome Sequencing Center for Infectious Disease"/>
            <person name="Wu L."/>
            <person name="Ma J."/>
        </authorList>
    </citation>
    <scope>NUCLEOTIDE SEQUENCE [LARGE SCALE GENOMIC DNA]</scope>
    <source>
        <strain evidence="4">CCUG 42722</strain>
    </source>
</reference>
<feature type="compositionally biased region" description="Basic and acidic residues" evidence="1">
    <location>
        <begin position="213"/>
        <end position="237"/>
    </location>
</feature>
<dbReference type="RefSeq" id="WP_377136098.1">
    <property type="nucleotide sequence ID" value="NZ_JBHSFI010000004.1"/>
</dbReference>
<dbReference type="Proteomes" id="UP001596011">
    <property type="component" value="Unassembled WGS sequence"/>
</dbReference>
<name>A0ABV9HJ94_9MICO</name>
<gene>
    <name evidence="3" type="ORF">ACFO6V_13320</name>
</gene>
<protein>
    <submittedName>
        <fullName evidence="3">Uncharacterized protein</fullName>
    </submittedName>
</protein>
<evidence type="ECO:0000313" key="4">
    <source>
        <dbReference type="Proteomes" id="UP001596011"/>
    </source>
</evidence>
<sequence length="419" mass="42769">MSATRRKGSRGGRAASRAGGPPASNALTWAESLAAGEAAPGASALEWAESLAESEPAPSPWGSAAGAGTPVDPAPADETAGSPWGHVSAPVIADGESDGDANPWGSVAAAEPAVTRGRGKNAGGKSGKAVKSRSKGKGAKSGTKGAPKTESAPTPAGGFPLSPVQLNQGLSNQGPAAEDDDYQVEALPDEAGSVHRPDLPEPDDALPAGPSEPESRKAESRKGESRKAESRKAESRKAGKQRPKGRLSAPDTAQQKRIKRTLRRGLPKLLDKTLVLVLAGVTAAALGLGTGWGMTQFQGDGKVLSTADAASCAQTQMAWTQAANAQSAMVEDQPDTLRKGFINARNALQGVTPPEAIAGDWAIAFTYYSTVANNIEKVKATDGPAVSDAVGGAQQELDTEAMVEASQRVQEFVASNCRG</sequence>
<evidence type="ECO:0000256" key="1">
    <source>
        <dbReference type="SAM" id="MobiDB-lite"/>
    </source>
</evidence>
<accession>A0ABV9HJ94</accession>